<dbReference type="OrthoDB" id="2499284at2759"/>
<evidence type="ECO:0000256" key="1">
    <source>
        <dbReference type="SAM" id="MobiDB-lite"/>
    </source>
</evidence>
<feature type="region of interest" description="Disordered" evidence="1">
    <location>
        <begin position="268"/>
        <end position="354"/>
    </location>
</feature>
<dbReference type="AlphaFoldDB" id="A0A5B0Q6L1"/>
<feature type="compositionally biased region" description="Polar residues" evidence="1">
    <location>
        <begin position="333"/>
        <end position="342"/>
    </location>
</feature>
<dbReference type="EMBL" id="VSWC01000028">
    <property type="protein sequence ID" value="KAA1108737.1"/>
    <property type="molecule type" value="Genomic_DNA"/>
</dbReference>
<gene>
    <name evidence="2" type="ORF">PGT21_023655</name>
</gene>
<comment type="caution">
    <text evidence="2">The sequence shown here is derived from an EMBL/GenBank/DDBJ whole genome shotgun (WGS) entry which is preliminary data.</text>
</comment>
<feature type="region of interest" description="Disordered" evidence="1">
    <location>
        <begin position="234"/>
        <end position="255"/>
    </location>
</feature>
<keyword evidence="3" id="KW-1185">Reference proteome</keyword>
<protein>
    <submittedName>
        <fullName evidence="2">Uncharacterized protein</fullName>
    </submittedName>
</protein>
<accession>A0A5B0Q6L1</accession>
<organism evidence="2 3">
    <name type="scientific">Puccinia graminis f. sp. tritici</name>
    <dbReference type="NCBI Taxonomy" id="56615"/>
    <lineage>
        <taxon>Eukaryota</taxon>
        <taxon>Fungi</taxon>
        <taxon>Dikarya</taxon>
        <taxon>Basidiomycota</taxon>
        <taxon>Pucciniomycotina</taxon>
        <taxon>Pucciniomycetes</taxon>
        <taxon>Pucciniales</taxon>
        <taxon>Pucciniaceae</taxon>
        <taxon>Puccinia</taxon>
    </lineage>
</organism>
<evidence type="ECO:0000313" key="2">
    <source>
        <dbReference type="EMBL" id="KAA1108737.1"/>
    </source>
</evidence>
<dbReference type="Proteomes" id="UP000324748">
    <property type="component" value="Unassembled WGS sequence"/>
</dbReference>
<sequence>MPSINFAQSRFFKRSLACCFAFRYTGAWPQPALQAPGKSHSIGSDFHSSQDGLYDVVNSWKRPLANQQTPRQPDFFGADRLSWVDLRAYSNYQATNPEDNVISNVAKRQKKQGPGGRTTQPNLGLNAGVTQDGLFPEMQFEGAQGRHQPSHGFYQLASFHSPSTSPASFLPPSSHSILRKEMLSTSAQEYQREPTPESMFGFMSQREMGTENDDFKISSLFKQLQSPEFATFHAQQTDHDQGPSQAHPPQPGLVVGNNKAHVQERIPIQPQPHDGQDDTHQIQQSNHQLEGHSNNQAPLAPISFHAHSPSEFSRQLNENHRFSSKKSLDQDQAKFSSNPHQVSDSDERKNVHTASRSIPLTNTLFLTKSMDDEFLGHFAKKFKYHLLEIFMYAMKGKNGNDYPIDGLPTRISLKNGVYVVRIEVDPEILSTSSPHRSKMQTGTKVFSLFSDLIEWLLFINTAVLRRSDEMQTIKNLELEAHRELVNWLFQEAFHPSGSAPVLGTISPDALHRLKRGQEFGLIQTALIKYLSFLQKPQETCRAALLITRKYYEEVKPEIFKGLGRLNQVDFDFKINSIIADGIKFRMNVGRASDVSKVQRQLENFAICDIENLPRSMKPRSHKAMYDVGLGEKEKEILKYFENNSRICLD</sequence>
<feature type="compositionally biased region" description="Polar residues" evidence="1">
    <location>
        <begin position="281"/>
        <end position="297"/>
    </location>
</feature>
<feature type="region of interest" description="Disordered" evidence="1">
    <location>
        <begin position="106"/>
        <end position="125"/>
    </location>
</feature>
<feature type="compositionally biased region" description="Basic and acidic residues" evidence="1">
    <location>
        <begin position="317"/>
        <end position="332"/>
    </location>
</feature>
<reference evidence="2 3" key="1">
    <citation type="submission" date="2019-05" db="EMBL/GenBank/DDBJ databases">
        <title>Emergence of the Ug99 lineage of the wheat stem rust pathogen through somatic hybridization.</title>
        <authorList>
            <person name="Li F."/>
            <person name="Upadhyaya N.M."/>
            <person name="Sperschneider J."/>
            <person name="Matny O."/>
            <person name="Nguyen-Phuc H."/>
            <person name="Mago R."/>
            <person name="Raley C."/>
            <person name="Miller M.E."/>
            <person name="Silverstein K.A.T."/>
            <person name="Henningsen E."/>
            <person name="Hirsch C.D."/>
            <person name="Visser B."/>
            <person name="Pretorius Z.A."/>
            <person name="Steffenson B.J."/>
            <person name="Schwessinger B."/>
            <person name="Dodds P.N."/>
            <person name="Figueroa M."/>
        </authorList>
    </citation>
    <scope>NUCLEOTIDE SEQUENCE [LARGE SCALE GENOMIC DNA]</scope>
    <source>
        <strain evidence="2">21-0</strain>
    </source>
</reference>
<proteinExistence type="predicted"/>
<evidence type="ECO:0000313" key="3">
    <source>
        <dbReference type="Proteomes" id="UP000324748"/>
    </source>
</evidence>
<name>A0A5B0Q6L1_PUCGR</name>